<evidence type="ECO:0000313" key="1">
    <source>
        <dbReference type="EMBL" id="JAA65499.1"/>
    </source>
</evidence>
<protein>
    <submittedName>
        <fullName evidence="1">Putative zinc finger protein</fullName>
    </submittedName>
</protein>
<reference evidence="1" key="1">
    <citation type="submission" date="2012-12" db="EMBL/GenBank/DDBJ databases">
        <title>Identification and characterization of a phenylalanine ammonia-lyase gene family in Isatis indigotica Fort.</title>
        <authorList>
            <person name="Liu Q."/>
            <person name="Chen J."/>
            <person name="Zhou X."/>
            <person name="Di P."/>
            <person name="Xiao Y."/>
            <person name="Xuan H."/>
            <person name="Zhang L."/>
            <person name="Chen W."/>
        </authorList>
    </citation>
    <scope>NUCLEOTIDE SEQUENCE</scope>
    <source>
        <tissue evidence="1">Salivary gland</tissue>
    </source>
</reference>
<name>A0A0K8R4U5_IXORI</name>
<organism evidence="1">
    <name type="scientific">Ixodes ricinus</name>
    <name type="common">Common tick</name>
    <name type="synonym">Acarus ricinus</name>
    <dbReference type="NCBI Taxonomy" id="34613"/>
    <lineage>
        <taxon>Eukaryota</taxon>
        <taxon>Metazoa</taxon>
        <taxon>Ecdysozoa</taxon>
        <taxon>Arthropoda</taxon>
        <taxon>Chelicerata</taxon>
        <taxon>Arachnida</taxon>
        <taxon>Acari</taxon>
        <taxon>Parasitiformes</taxon>
        <taxon>Ixodida</taxon>
        <taxon>Ixodoidea</taxon>
        <taxon>Ixodidae</taxon>
        <taxon>Ixodinae</taxon>
        <taxon>Ixodes</taxon>
    </lineage>
</organism>
<proteinExistence type="evidence at transcript level"/>
<sequence length="175" mass="18981">MSSVAFNRLLVFPNGAAPSPQLEDGIGSIRIAVCSQVPKYAGTMMTVVTRHDDCLAHLQVRTTSLAWIPNTSRALDSLGCQLSTGLEGTPIRPILIHQPQILLPLLLPSDVSSNPRPHPVMPVTRDVFECETVKPKSLTSLLHTDRSLHLQKPVSLCCGGFCKLASLAIWNAPRN</sequence>
<dbReference type="AlphaFoldDB" id="A0A0K8R4U5"/>
<dbReference type="EMBL" id="GADI01008309">
    <property type="protein sequence ID" value="JAA65499.1"/>
    <property type="molecule type" value="mRNA"/>
</dbReference>
<accession>A0A0K8R4U5</accession>